<dbReference type="EMBL" id="CM047944">
    <property type="protein sequence ID" value="KAI9899525.1"/>
    <property type="molecule type" value="Genomic_DNA"/>
</dbReference>
<organism evidence="1 2">
    <name type="scientific">Trichothecium roseum</name>
    <dbReference type="NCBI Taxonomy" id="47278"/>
    <lineage>
        <taxon>Eukaryota</taxon>
        <taxon>Fungi</taxon>
        <taxon>Dikarya</taxon>
        <taxon>Ascomycota</taxon>
        <taxon>Pezizomycotina</taxon>
        <taxon>Sordariomycetes</taxon>
        <taxon>Hypocreomycetidae</taxon>
        <taxon>Hypocreales</taxon>
        <taxon>Hypocreales incertae sedis</taxon>
        <taxon>Trichothecium</taxon>
    </lineage>
</organism>
<accession>A0ACC0V231</accession>
<comment type="caution">
    <text evidence="1">The sequence shown here is derived from an EMBL/GenBank/DDBJ whole genome shotgun (WGS) entry which is preliminary data.</text>
</comment>
<gene>
    <name evidence="1" type="ORF">N3K66_005986</name>
</gene>
<dbReference type="Proteomes" id="UP001163324">
    <property type="component" value="Chromosome 5"/>
</dbReference>
<reference evidence="1" key="1">
    <citation type="submission" date="2022-10" db="EMBL/GenBank/DDBJ databases">
        <title>Complete Genome of Trichothecium roseum strain YXFP-22015, a Plant Pathogen Isolated from Citrus.</title>
        <authorList>
            <person name="Wang Y."/>
            <person name="Zhu L."/>
        </authorList>
    </citation>
    <scope>NUCLEOTIDE SEQUENCE</scope>
    <source>
        <strain evidence="1">YXFP-22015</strain>
    </source>
</reference>
<keyword evidence="2" id="KW-1185">Reference proteome</keyword>
<protein>
    <submittedName>
        <fullName evidence="1">Uncharacterized protein</fullName>
    </submittedName>
</protein>
<sequence>MPGKGSRVPSGPWGRLKPVDQDPLESMGLPSKGDNRLLDFKAQEKYYTKIVDRYLSCCTEAGKREELLKRFAAMELSEASKPSKPPEHADPSSLIKSKGKDLHHDSALKAKGKDKDIPRLSTEEAQNPANTKALSDVMMALRKLREGIVASDRKDDFAVQTYLFNIRLSILIKSPDSYHPAILYLLKKLHEARPLTPIELAEVVSYLILDTACRRKELAEAFSLRQRYGLKDKHIDAVLGALVHDNYVQFRKVKRVVDGHKSKLMEFAEADMRLLTLKCFGRTYLGCDAQFLEAMAGKKWDDLVKDDSVGWERDGEKIVIRRVKR</sequence>
<name>A0ACC0V231_9HYPO</name>
<evidence type="ECO:0000313" key="2">
    <source>
        <dbReference type="Proteomes" id="UP001163324"/>
    </source>
</evidence>
<evidence type="ECO:0000313" key="1">
    <source>
        <dbReference type="EMBL" id="KAI9899525.1"/>
    </source>
</evidence>
<proteinExistence type="predicted"/>